<dbReference type="SUPFAM" id="SSF55620">
    <property type="entry name" value="Tetrahydrobiopterin biosynthesis enzymes-like"/>
    <property type="match status" value="1"/>
</dbReference>
<dbReference type="Gene3D" id="3.30.1130.10">
    <property type="match status" value="1"/>
</dbReference>
<evidence type="ECO:0000313" key="8">
    <source>
        <dbReference type="EMBL" id="GAB1251345.1"/>
    </source>
</evidence>
<dbReference type="InterPro" id="IPR043134">
    <property type="entry name" value="GTP-CH-I_N"/>
</dbReference>
<evidence type="ECO:0000256" key="1">
    <source>
        <dbReference type="ARBA" id="ARBA00001052"/>
    </source>
</evidence>
<evidence type="ECO:0000313" key="9">
    <source>
        <dbReference type="Proteomes" id="UP001628220"/>
    </source>
</evidence>
<organism evidence="8 9">
    <name type="scientific">Porphyromonas miyakawae</name>
    <dbReference type="NCBI Taxonomy" id="3137470"/>
    <lineage>
        <taxon>Bacteria</taxon>
        <taxon>Pseudomonadati</taxon>
        <taxon>Bacteroidota</taxon>
        <taxon>Bacteroidia</taxon>
        <taxon>Bacteroidales</taxon>
        <taxon>Porphyromonadaceae</taxon>
        <taxon>Porphyromonas</taxon>
    </lineage>
</organism>
<dbReference type="InterPro" id="IPR001474">
    <property type="entry name" value="GTP_CycHdrlase_I"/>
</dbReference>
<keyword evidence="6" id="KW-0862">Zinc</keyword>
<dbReference type="EMBL" id="BAAFSF010000001">
    <property type="protein sequence ID" value="GAB1251345.1"/>
    <property type="molecule type" value="Genomic_DNA"/>
</dbReference>
<evidence type="ECO:0000259" key="7">
    <source>
        <dbReference type="Pfam" id="PF01227"/>
    </source>
</evidence>
<accession>A0ABQ0E0V0</accession>
<comment type="pathway">
    <text evidence="2 6">Cofactor biosynthesis; 7,8-dihydroneopterin triphosphate biosynthesis; 7,8-dihydroneopterin triphosphate from GTP: step 1/1.</text>
</comment>
<evidence type="ECO:0000256" key="6">
    <source>
        <dbReference type="HAMAP-Rule" id="MF_00223"/>
    </source>
</evidence>
<evidence type="ECO:0000256" key="2">
    <source>
        <dbReference type="ARBA" id="ARBA00005080"/>
    </source>
</evidence>
<dbReference type="Pfam" id="PF01227">
    <property type="entry name" value="GTP_cyclohydroI"/>
    <property type="match status" value="1"/>
</dbReference>
<dbReference type="PANTHER" id="PTHR11109:SF7">
    <property type="entry name" value="GTP CYCLOHYDROLASE 1"/>
    <property type="match status" value="1"/>
</dbReference>
<dbReference type="PROSITE" id="PS00860">
    <property type="entry name" value="GTP_CYCLOHYDROL_1_2"/>
    <property type="match status" value="1"/>
</dbReference>
<keyword evidence="6" id="KW-0342">GTP-binding</keyword>
<dbReference type="InterPro" id="IPR018234">
    <property type="entry name" value="GTP_CycHdrlase_I_CS"/>
</dbReference>
<keyword evidence="9" id="KW-1185">Reference proteome</keyword>
<keyword evidence="5 6" id="KW-0378">Hydrolase</keyword>
<feature type="binding site" evidence="6">
    <location>
        <position position="164"/>
    </location>
    <ligand>
        <name>Zn(2+)</name>
        <dbReference type="ChEBI" id="CHEBI:29105"/>
    </ligand>
</feature>
<keyword evidence="4 6" id="KW-0554">One-carbon metabolism</keyword>
<dbReference type="NCBIfam" id="TIGR00063">
    <property type="entry name" value="folE"/>
    <property type="match status" value="1"/>
</dbReference>
<comment type="similarity">
    <text evidence="3 6">Belongs to the GTP cyclohydrolase I family.</text>
</comment>
<proteinExistence type="inferred from homology"/>
<feature type="binding site" evidence="6">
    <location>
        <position position="93"/>
    </location>
    <ligand>
        <name>Zn(2+)</name>
        <dbReference type="ChEBI" id="CHEBI:29105"/>
    </ligand>
</feature>
<comment type="catalytic activity">
    <reaction evidence="1 6">
        <text>GTP + H2O = 7,8-dihydroneopterin 3'-triphosphate + formate + H(+)</text>
        <dbReference type="Rhea" id="RHEA:17473"/>
        <dbReference type="ChEBI" id="CHEBI:15377"/>
        <dbReference type="ChEBI" id="CHEBI:15378"/>
        <dbReference type="ChEBI" id="CHEBI:15740"/>
        <dbReference type="ChEBI" id="CHEBI:37565"/>
        <dbReference type="ChEBI" id="CHEBI:58462"/>
        <dbReference type="EC" id="3.5.4.16"/>
    </reaction>
</comment>
<dbReference type="PROSITE" id="PS00859">
    <property type="entry name" value="GTP_CYCLOHYDROL_1_1"/>
    <property type="match status" value="1"/>
</dbReference>
<keyword evidence="6" id="KW-0547">Nucleotide-binding</keyword>
<dbReference type="InterPro" id="IPR043133">
    <property type="entry name" value="GTP-CH-I_C/QueF"/>
</dbReference>
<sequence>MSIHNKPNESPFGRLSESEYNEFCALQKRMIELLGEDAGREGLLKTPERVTKSMCFLTKGYEEDPVEILRGATFREDYRQMVIVRDIDFFSLCEHHMLPFFGKAHVGYIPNKYITGLSKIARVVEVYARRLQVQERLTTQIKQCIQDTLNPLGVIVVIEAQHMCMQMRGVEKQNSLTTTSDFTGAFEEATTREEFLNLIRTGRQ</sequence>
<comment type="caution">
    <text evidence="8">The sequence shown here is derived from an EMBL/GenBank/DDBJ whole genome shotgun (WGS) entry which is preliminary data.</text>
</comment>
<keyword evidence="6" id="KW-0479">Metal-binding</keyword>
<dbReference type="InterPro" id="IPR020602">
    <property type="entry name" value="GTP_CycHdrlase_I_dom"/>
</dbReference>
<dbReference type="NCBIfam" id="NF006826">
    <property type="entry name" value="PRK09347.1-3"/>
    <property type="match status" value="1"/>
</dbReference>
<dbReference type="Gene3D" id="1.10.286.10">
    <property type="match status" value="1"/>
</dbReference>
<evidence type="ECO:0000256" key="4">
    <source>
        <dbReference type="ARBA" id="ARBA00022563"/>
    </source>
</evidence>
<dbReference type="HAMAP" id="MF_00223">
    <property type="entry name" value="FolE"/>
    <property type="match status" value="1"/>
</dbReference>
<feature type="binding site" evidence="6">
    <location>
        <position position="96"/>
    </location>
    <ligand>
        <name>Zn(2+)</name>
        <dbReference type="ChEBI" id="CHEBI:29105"/>
    </ligand>
</feature>
<gene>
    <name evidence="6 8" type="primary">folE</name>
    <name evidence="8" type="ORF">Tsumi_04490</name>
</gene>
<name>A0ABQ0E0V0_9PORP</name>
<protein>
    <recommendedName>
        <fullName evidence="6">GTP cyclohydrolase 1</fullName>
        <ecNumber evidence="6">3.5.4.16</ecNumber>
    </recommendedName>
    <alternativeName>
        <fullName evidence="6">GTP cyclohydrolase I</fullName>
        <shortName evidence="6">GTP-CH-I</shortName>
    </alternativeName>
</protein>
<dbReference type="EC" id="3.5.4.16" evidence="6"/>
<dbReference type="NCBIfam" id="NF006825">
    <property type="entry name" value="PRK09347.1-2"/>
    <property type="match status" value="1"/>
</dbReference>
<reference evidence="8 9" key="1">
    <citation type="journal article" date="2025" name="Int. J. Syst. Evol. Microbiol.">
        <title>Desulfovibrio falkowii sp. nov., Porphyromonas miyakawae sp. nov., Mediterraneibacter flintii sp. nov. and Owariibacterium komagatae gen. nov., sp. nov., isolated from human faeces.</title>
        <authorList>
            <person name="Hamaguchi T."/>
            <person name="Ohara M."/>
            <person name="Hisatomi A."/>
            <person name="Sekiguchi K."/>
            <person name="Takeda J.I."/>
            <person name="Ueyama J."/>
            <person name="Ito M."/>
            <person name="Nishiwaki H."/>
            <person name="Ogi T."/>
            <person name="Hirayama M."/>
            <person name="Ohkuma M."/>
            <person name="Sakamoto M."/>
            <person name="Ohno K."/>
        </authorList>
    </citation>
    <scope>NUCLEOTIDE SEQUENCE [LARGE SCALE GENOMIC DNA]</scope>
    <source>
        <strain evidence="8 9">13CB11C</strain>
    </source>
</reference>
<comment type="subunit">
    <text evidence="6">Homopolymer.</text>
</comment>
<dbReference type="Proteomes" id="UP001628220">
    <property type="component" value="Unassembled WGS sequence"/>
</dbReference>
<evidence type="ECO:0000256" key="5">
    <source>
        <dbReference type="ARBA" id="ARBA00022801"/>
    </source>
</evidence>
<dbReference type="PANTHER" id="PTHR11109">
    <property type="entry name" value="GTP CYCLOHYDROLASE I"/>
    <property type="match status" value="1"/>
</dbReference>
<evidence type="ECO:0000256" key="3">
    <source>
        <dbReference type="ARBA" id="ARBA00008085"/>
    </source>
</evidence>
<feature type="domain" description="GTP cyclohydrolase I" evidence="7">
    <location>
        <begin position="28"/>
        <end position="200"/>
    </location>
</feature>